<proteinExistence type="inferred from homology"/>
<evidence type="ECO:0000256" key="4">
    <source>
        <dbReference type="ARBA" id="ARBA00022500"/>
    </source>
</evidence>
<dbReference type="Gene3D" id="2.30.330.10">
    <property type="entry name" value="SpoA-like"/>
    <property type="match status" value="1"/>
</dbReference>
<keyword evidence="11" id="KW-1185">Reference proteome</keyword>
<dbReference type="NCBIfam" id="TIGR02480">
    <property type="entry name" value="fliN"/>
    <property type="match status" value="1"/>
</dbReference>
<dbReference type="InterPro" id="IPR012826">
    <property type="entry name" value="FliN"/>
</dbReference>
<dbReference type="InterPro" id="IPR001172">
    <property type="entry name" value="FliN_T3SS_HrcQb"/>
</dbReference>
<dbReference type="InterPro" id="IPR001543">
    <property type="entry name" value="FliN-like_C"/>
</dbReference>
<dbReference type="AlphaFoldDB" id="A0A1W1YKT9"/>
<reference evidence="10 11" key="1">
    <citation type="submission" date="2017-04" db="EMBL/GenBank/DDBJ databases">
        <authorList>
            <person name="Afonso C.L."/>
            <person name="Miller P.J."/>
            <person name="Scott M.A."/>
            <person name="Spackman E."/>
            <person name="Goraichik I."/>
            <person name="Dimitrov K.M."/>
            <person name="Suarez D.L."/>
            <person name="Swayne D.E."/>
        </authorList>
    </citation>
    <scope>NUCLEOTIDE SEQUENCE [LARGE SCALE GENOMIC DNA]</scope>
    <source>
        <strain evidence="10 11">CGMCC 1.10972</strain>
    </source>
</reference>
<evidence type="ECO:0000313" key="11">
    <source>
        <dbReference type="Proteomes" id="UP000192656"/>
    </source>
</evidence>
<sequence>MSDPNEFDGNELDLPDSPFSFDSDDRDDIEDDDDGQPDFRGADEIDIDLVMDVAVTMQVVLGSSRISVANLLKLNRGSVVKLDTKVGDPVDVVVNGRVIARGEIVVLDKEEQRFGVTLTEVATPGSNLKAKKSKAA</sequence>
<feature type="compositionally biased region" description="Acidic residues" evidence="8">
    <location>
        <begin position="1"/>
        <end position="14"/>
    </location>
</feature>
<keyword evidence="10" id="KW-0969">Cilium</keyword>
<gene>
    <name evidence="10" type="ORF">SAMN06297251_101382</name>
</gene>
<dbReference type="GO" id="GO:0009425">
    <property type="term" value="C:bacterial-type flagellum basal body"/>
    <property type="evidence" value="ECO:0007669"/>
    <property type="project" value="UniProtKB-SubCell"/>
</dbReference>
<evidence type="ECO:0000256" key="5">
    <source>
        <dbReference type="ARBA" id="ARBA00022779"/>
    </source>
</evidence>
<evidence type="ECO:0000256" key="2">
    <source>
        <dbReference type="ARBA" id="ARBA00021897"/>
    </source>
</evidence>
<comment type="similarity">
    <text evidence="1 7">Belongs to the FliN/MopA/SpaO family.</text>
</comment>
<organism evidence="10 11">
    <name type="scientific">Fulvimarina manganoxydans</name>
    <dbReference type="NCBI Taxonomy" id="937218"/>
    <lineage>
        <taxon>Bacteria</taxon>
        <taxon>Pseudomonadati</taxon>
        <taxon>Pseudomonadota</taxon>
        <taxon>Alphaproteobacteria</taxon>
        <taxon>Hyphomicrobiales</taxon>
        <taxon>Aurantimonadaceae</taxon>
        <taxon>Fulvimarina</taxon>
    </lineage>
</organism>
<name>A0A1W1YKT9_9HYPH</name>
<dbReference type="RefSeq" id="WP_084408256.1">
    <property type="nucleotide sequence ID" value="NZ_FWXR01000001.1"/>
</dbReference>
<keyword evidence="4 7" id="KW-0145">Chemotaxis</keyword>
<dbReference type="GO" id="GO:0005886">
    <property type="term" value="C:plasma membrane"/>
    <property type="evidence" value="ECO:0007669"/>
    <property type="project" value="UniProtKB-SubCell"/>
</dbReference>
<evidence type="ECO:0000256" key="7">
    <source>
        <dbReference type="RuleBase" id="RU362074"/>
    </source>
</evidence>
<feature type="region of interest" description="Disordered" evidence="8">
    <location>
        <begin position="1"/>
        <end position="41"/>
    </location>
</feature>
<evidence type="ECO:0000256" key="1">
    <source>
        <dbReference type="ARBA" id="ARBA00009226"/>
    </source>
</evidence>
<dbReference type="PRINTS" id="PR00956">
    <property type="entry name" value="FLGMOTORFLIN"/>
</dbReference>
<keyword evidence="10" id="KW-0282">Flagellum</keyword>
<dbReference type="Proteomes" id="UP000192656">
    <property type="component" value="Unassembled WGS sequence"/>
</dbReference>
<keyword evidence="6 7" id="KW-0472">Membrane</keyword>
<dbReference type="InterPro" id="IPR036429">
    <property type="entry name" value="SpoA-like_sf"/>
</dbReference>
<comment type="function">
    <text evidence="7">FliN is one of three proteins (FliG, FliN, FliM) that form the rotor-mounted switch complex (C ring), located at the base of the basal body. This complex interacts with the CheY and CheZ chemotaxis proteins, in addition to contacting components of the motor that determine the direction of flagellar rotation.</text>
</comment>
<evidence type="ECO:0000256" key="3">
    <source>
        <dbReference type="ARBA" id="ARBA00022475"/>
    </source>
</evidence>
<dbReference type="SUPFAM" id="SSF101801">
    <property type="entry name" value="Surface presentation of antigens (SPOA)"/>
    <property type="match status" value="1"/>
</dbReference>
<dbReference type="PANTHER" id="PTHR43484:SF1">
    <property type="entry name" value="FLAGELLAR MOTOR SWITCH PROTEIN FLIN"/>
    <property type="match status" value="1"/>
</dbReference>
<dbReference type="Pfam" id="PF01052">
    <property type="entry name" value="FliMN_C"/>
    <property type="match status" value="1"/>
</dbReference>
<evidence type="ECO:0000259" key="9">
    <source>
        <dbReference type="Pfam" id="PF01052"/>
    </source>
</evidence>
<dbReference type="InterPro" id="IPR051469">
    <property type="entry name" value="FliN/MopA/SpaO"/>
</dbReference>
<keyword evidence="5 7" id="KW-0283">Flagellar rotation</keyword>
<dbReference type="STRING" id="937218.SAMN06297251_101382"/>
<dbReference type="GO" id="GO:0003774">
    <property type="term" value="F:cytoskeletal motor activity"/>
    <property type="evidence" value="ECO:0007669"/>
    <property type="project" value="UniProtKB-UniRule"/>
</dbReference>
<dbReference type="GO" id="GO:0071973">
    <property type="term" value="P:bacterial-type flagellum-dependent cell motility"/>
    <property type="evidence" value="ECO:0007669"/>
    <property type="project" value="UniProtKB-UniRule"/>
</dbReference>
<keyword evidence="3 7" id="KW-1003">Cell membrane</keyword>
<feature type="domain" description="Flagellar motor switch protein FliN-like C-terminal" evidence="9">
    <location>
        <begin position="49"/>
        <end position="121"/>
    </location>
</feature>
<accession>A0A1W1YKT9</accession>
<keyword evidence="7" id="KW-0975">Bacterial flagellum</keyword>
<protein>
    <recommendedName>
        <fullName evidence="2 7">Flagellar motor switch protein FliN</fullName>
    </recommendedName>
</protein>
<feature type="compositionally biased region" description="Acidic residues" evidence="8">
    <location>
        <begin position="22"/>
        <end position="36"/>
    </location>
</feature>
<evidence type="ECO:0000256" key="8">
    <source>
        <dbReference type="SAM" id="MobiDB-lite"/>
    </source>
</evidence>
<evidence type="ECO:0000313" key="10">
    <source>
        <dbReference type="EMBL" id="SMC36348.1"/>
    </source>
</evidence>
<evidence type="ECO:0000256" key="6">
    <source>
        <dbReference type="ARBA" id="ARBA00023136"/>
    </source>
</evidence>
<keyword evidence="10" id="KW-0966">Cell projection</keyword>
<dbReference type="GO" id="GO:0006935">
    <property type="term" value="P:chemotaxis"/>
    <property type="evidence" value="ECO:0007669"/>
    <property type="project" value="UniProtKB-KW"/>
</dbReference>
<dbReference type="OrthoDB" id="9790303at2"/>
<comment type="subcellular location">
    <subcellularLocation>
        <location evidence="7">Cell membrane</location>
        <topology evidence="7">Peripheral membrane protein</topology>
        <orientation evidence="7">Cytoplasmic side</orientation>
    </subcellularLocation>
    <subcellularLocation>
        <location evidence="7">Bacterial flagellum basal body</location>
    </subcellularLocation>
</comment>
<dbReference type="EMBL" id="FWXR01000001">
    <property type="protein sequence ID" value="SMC36348.1"/>
    <property type="molecule type" value="Genomic_DNA"/>
</dbReference>
<dbReference type="PANTHER" id="PTHR43484">
    <property type="match status" value="1"/>
</dbReference>